<dbReference type="AlphaFoldDB" id="A0A6C0DAD0"/>
<reference evidence="1" key="1">
    <citation type="journal article" date="2020" name="Nature">
        <title>Giant virus diversity and host interactions through global metagenomics.</title>
        <authorList>
            <person name="Schulz F."/>
            <person name="Roux S."/>
            <person name="Paez-Espino D."/>
            <person name="Jungbluth S."/>
            <person name="Walsh D.A."/>
            <person name="Denef V.J."/>
            <person name="McMahon K.D."/>
            <person name="Konstantinidis K.T."/>
            <person name="Eloe-Fadrosh E.A."/>
            <person name="Kyrpides N.C."/>
            <person name="Woyke T."/>
        </authorList>
    </citation>
    <scope>NUCLEOTIDE SEQUENCE</scope>
    <source>
        <strain evidence="1">GVMAG-M-3300023174-134</strain>
    </source>
</reference>
<dbReference type="EMBL" id="MN739577">
    <property type="protein sequence ID" value="QHT13808.1"/>
    <property type="molecule type" value="Genomic_DNA"/>
</dbReference>
<accession>A0A6C0DAD0</accession>
<evidence type="ECO:0000313" key="1">
    <source>
        <dbReference type="EMBL" id="QHT13808.1"/>
    </source>
</evidence>
<sequence length="185" mass="20493">MISTLQGPIINNINNGELNSIRAMPQKDITSDNDSTFEISRKIYTRTMRNILPHDPNDDPSTITTYNWQARHNIQQTTTLPSGTSSNQMNGKKWYGNRDASQVTTNRRTNQVGAGSLNAQNTPMGFTTNTDINTTRDALRRVRAGGAVAPAKKGANRNNAPVPTFSPAIPNLKKHFGIKQPYLFH</sequence>
<organism evidence="1">
    <name type="scientific">viral metagenome</name>
    <dbReference type="NCBI Taxonomy" id="1070528"/>
    <lineage>
        <taxon>unclassified sequences</taxon>
        <taxon>metagenomes</taxon>
        <taxon>organismal metagenomes</taxon>
    </lineage>
</organism>
<proteinExistence type="predicted"/>
<protein>
    <submittedName>
        <fullName evidence="1">Uncharacterized protein</fullName>
    </submittedName>
</protein>
<name>A0A6C0DAD0_9ZZZZ</name>